<organism evidence="3 4">
    <name type="scientific">Piedraia hortae CBS 480.64</name>
    <dbReference type="NCBI Taxonomy" id="1314780"/>
    <lineage>
        <taxon>Eukaryota</taxon>
        <taxon>Fungi</taxon>
        <taxon>Dikarya</taxon>
        <taxon>Ascomycota</taxon>
        <taxon>Pezizomycotina</taxon>
        <taxon>Dothideomycetes</taxon>
        <taxon>Dothideomycetidae</taxon>
        <taxon>Capnodiales</taxon>
        <taxon>Piedraiaceae</taxon>
        <taxon>Piedraia</taxon>
    </lineage>
</organism>
<accession>A0A6A7BT24</accession>
<feature type="region of interest" description="Disordered" evidence="1">
    <location>
        <begin position="1"/>
        <end position="26"/>
    </location>
</feature>
<reference evidence="3" key="1">
    <citation type="journal article" date="2020" name="Stud. Mycol.">
        <title>101 Dothideomycetes genomes: a test case for predicting lifestyles and emergence of pathogens.</title>
        <authorList>
            <person name="Haridas S."/>
            <person name="Albert R."/>
            <person name="Binder M."/>
            <person name="Bloem J."/>
            <person name="Labutti K."/>
            <person name="Salamov A."/>
            <person name="Andreopoulos B."/>
            <person name="Baker S."/>
            <person name="Barry K."/>
            <person name="Bills G."/>
            <person name="Bluhm B."/>
            <person name="Cannon C."/>
            <person name="Castanera R."/>
            <person name="Culley D."/>
            <person name="Daum C."/>
            <person name="Ezra D."/>
            <person name="Gonzalez J."/>
            <person name="Henrissat B."/>
            <person name="Kuo A."/>
            <person name="Liang C."/>
            <person name="Lipzen A."/>
            <person name="Lutzoni F."/>
            <person name="Magnuson J."/>
            <person name="Mondo S."/>
            <person name="Nolan M."/>
            <person name="Ohm R."/>
            <person name="Pangilinan J."/>
            <person name="Park H.-J."/>
            <person name="Ramirez L."/>
            <person name="Alfaro M."/>
            <person name="Sun H."/>
            <person name="Tritt A."/>
            <person name="Yoshinaga Y."/>
            <person name="Zwiers L.-H."/>
            <person name="Turgeon B."/>
            <person name="Goodwin S."/>
            <person name="Spatafora J."/>
            <person name="Crous P."/>
            <person name="Grigoriev I."/>
        </authorList>
    </citation>
    <scope>NUCLEOTIDE SEQUENCE</scope>
    <source>
        <strain evidence="3">CBS 480.64</strain>
    </source>
</reference>
<keyword evidence="4" id="KW-1185">Reference proteome</keyword>
<evidence type="ECO:0000256" key="2">
    <source>
        <dbReference type="SAM" id="Phobius"/>
    </source>
</evidence>
<sequence length="60" mass="6697">MFLYLRDDHVSASRPTVLPSSSSNSSSFPFLSFFTNLIPLASPLLGVYDVLAMMMLRLIE</sequence>
<gene>
    <name evidence="3" type="ORF">K470DRAFT_133837</name>
</gene>
<evidence type="ECO:0000313" key="4">
    <source>
        <dbReference type="Proteomes" id="UP000799421"/>
    </source>
</evidence>
<dbReference type="AlphaFoldDB" id="A0A6A7BT24"/>
<keyword evidence="2" id="KW-0812">Transmembrane</keyword>
<feature type="transmembrane region" description="Helical" evidence="2">
    <location>
        <begin position="28"/>
        <end position="51"/>
    </location>
</feature>
<dbReference type="Proteomes" id="UP000799421">
    <property type="component" value="Unassembled WGS sequence"/>
</dbReference>
<keyword evidence="2" id="KW-1133">Transmembrane helix</keyword>
<name>A0A6A7BT24_9PEZI</name>
<proteinExistence type="predicted"/>
<keyword evidence="2" id="KW-0472">Membrane</keyword>
<protein>
    <submittedName>
        <fullName evidence="3">Uncharacterized protein</fullName>
    </submittedName>
</protein>
<feature type="compositionally biased region" description="Basic and acidic residues" evidence="1">
    <location>
        <begin position="1"/>
        <end position="11"/>
    </location>
</feature>
<evidence type="ECO:0000313" key="3">
    <source>
        <dbReference type="EMBL" id="KAF2858364.1"/>
    </source>
</evidence>
<evidence type="ECO:0000256" key="1">
    <source>
        <dbReference type="SAM" id="MobiDB-lite"/>
    </source>
</evidence>
<dbReference type="EMBL" id="MU006011">
    <property type="protein sequence ID" value="KAF2858364.1"/>
    <property type="molecule type" value="Genomic_DNA"/>
</dbReference>